<comment type="similarity">
    <text evidence="2">Belongs to the bacterial solute-binding protein 8 family.</text>
</comment>
<evidence type="ECO:0000313" key="7">
    <source>
        <dbReference type="EMBL" id="AVM00191.1"/>
    </source>
</evidence>
<dbReference type="Pfam" id="PF01497">
    <property type="entry name" value="Peripla_BP_2"/>
    <property type="match status" value="1"/>
</dbReference>
<dbReference type="Proteomes" id="UP000239814">
    <property type="component" value="Chromosome"/>
</dbReference>
<dbReference type="AlphaFoldDB" id="A0A2S0KEZ0"/>
<proteinExistence type="inferred from homology"/>
<feature type="signal peptide" evidence="5">
    <location>
        <begin position="1"/>
        <end position="25"/>
    </location>
</feature>
<comment type="subcellular location">
    <subcellularLocation>
        <location evidence="1">Cell envelope</location>
    </subcellularLocation>
</comment>
<gene>
    <name evidence="7" type="ORF">C6V83_07805</name>
</gene>
<organism evidence="7 8">
    <name type="scientific">Gordonia iterans</name>
    <dbReference type="NCBI Taxonomy" id="1004901"/>
    <lineage>
        <taxon>Bacteria</taxon>
        <taxon>Bacillati</taxon>
        <taxon>Actinomycetota</taxon>
        <taxon>Actinomycetes</taxon>
        <taxon>Mycobacteriales</taxon>
        <taxon>Gordoniaceae</taxon>
        <taxon>Gordonia</taxon>
    </lineage>
</organism>
<dbReference type="RefSeq" id="WP_105941922.1">
    <property type="nucleotide sequence ID" value="NZ_CP027433.1"/>
</dbReference>
<sequence>MATTPHLRRRVRLAAALLATGTLLAACSSSGDDTASTTGSNPAVPCATGDLTGERTVTGTFLGDVEVPAAPQRIISGWLVGTQLLDMGVKPVGMLDDYKQNATPEQLEQVKDVPDIGSITSGVNTEKVLSLDPDMVITYVRKDVADRLAVNEMNKVAAPTVAFEIQEPTQVWSNYQNVADSIGCGEFAKDKLKGLDDQLKSIGTDNKDAIAELGSVAFVEGSAEPGTFQIATNKSLVYQRLELAGLTYFNGVDQNPARYNEQVSLEGLNRLSSANVLFFEADLEGNPTARTKALLDNPAFKALPAVQKGNLFAYRTPYAYTTGAVELQAQDIAAAVKDAKPVD</sequence>
<feature type="chain" id="PRO_5039692758" evidence="5">
    <location>
        <begin position="26"/>
        <end position="343"/>
    </location>
</feature>
<dbReference type="PROSITE" id="PS50983">
    <property type="entry name" value="FE_B12_PBP"/>
    <property type="match status" value="1"/>
</dbReference>
<dbReference type="SUPFAM" id="SSF53807">
    <property type="entry name" value="Helical backbone' metal receptor"/>
    <property type="match status" value="1"/>
</dbReference>
<reference evidence="7 8" key="1">
    <citation type="submission" date="2018-03" db="EMBL/GenBank/DDBJ databases">
        <title>Characteristics and genome of n-alkane degrading marine bacteria Gordonia iterans isolated from crude oil contaminated in Tae-an, South Korea.</title>
        <authorList>
            <person name="Lee S.-S."/>
            <person name="Kim H."/>
        </authorList>
    </citation>
    <scope>NUCLEOTIDE SEQUENCE [LARGE SCALE GENOMIC DNA]</scope>
    <source>
        <strain evidence="7 8">Co17</strain>
    </source>
</reference>
<evidence type="ECO:0000313" key="8">
    <source>
        <dbReference type="Proteomes" id="UP000239814"/>
    </source>
</evidence>
<evidence type="ECO:0000256" key="4">
    <source>
        <dbReference type="ARBA" id="ARBA00022729"/>
    </source>
</evidence>
<keyword evidence="4 5" id="KW-0732">Signal</keyword>
<evidence type="ECO:0000256" key="1">
    <source>
        <dbReference type="ARBA" id="ARBA00004196"/>
    </source>
</evidence>
<dbReference type="Gene3D" id="3.40.50.1980">
    <property type="entry name" value="Nitrogenase molybdenum iron protein domain"/>
    <property type="match status" value="2"/>
</dbReference>
<dbReference type="EMBL" id="CP027433">
    <property type="protein sequence ID" value="AVM00191.1"/>
    <property type="molecule type" value="Genomic_DNA"/>
</dbReference>
<dbReference type="KEGG" id="git:C6V83_07805"/>
<keyword evidence="3" id="KW-0813">Transport</keyword>
<dbReference type="InterPro" id="IPR002491">
    <property type="entry name" value="ABC_transptr_periplasmic_BD"/>
</dbReference>
<dbReference type="PANTHER" id="PTHR30532">
    <property type="entry name" value="IRON III DICITRATE-BINDING PERIPLASMIC PROTEIN"/>
    <property type="match status" value="1"/>
</dbReference>
<dbReference type="PANTHER" id="PTHR30532:SF1">
    <property type="entry name" value="IRON(3+)-HYDROXAMATE-BINDING PROTEIN FHUD"/>
    <property type="match status" value="1"/>
</dbReference>
<evidence type="ECO:0000256" key="5">
    <source>
        <dbReference type="SAM" id="SignalP"/>
    </source>
</evidence>
<evidence type="ECO:0000256" key="3">
    <source>
        <dbReference type="ARBA" id="ARBA00022448"/>
    </source>
</evidence>
<dbReference type="InterPro" id="IPR051313">
    <property type="entry name" value="Bact_iron-sidero_bind"/>
</dbReference>
<dbReference type="OrthoDB" id="9793175at2"/>
<evidence type="ECO:0000256" key="2">
    <source>
        <dbReference type="ARBA" id="ARBA00008814"/>
    </source>
</evidence>
<keyword evidence="8" id="KW-1185">Reference proteome</keyword>
<accession>A0A2S0KEZ0</accession>
<protein>
    <submittedName>
        <fullName evidence="7">ABC transporter substrate-binding protein</fullName>
    </submittedName>
</protein>
<dbReference type="GO" id="GO:1901678">
    <property type="term" value="P:iron coordination entity transport"/>
    <property type="evidence" value="ECO:0007669"/>
    <property type="project" value="UniProtKB-ARBA"/>
</dbReference>
<feature type="domain" description="Fe/B12 periplasmic-binding" evidence="6">
    <location>
        <begin position="72"/>
        <end position="343"/>
    </location>
</feature>
<dbReference type="GO" id="GO:0030288">
    <property type="term" value="C:outer membrane-bounded periplasmic space"/>
    <property type="evidence" value="ECO:0007669"/>
    <property type="project" value="TreeGrafter"/>
</dbReference>
<name>A0A2S0KEZ0_9ACTN</name>
<evidence type="ECO:0000259" key="6">
    <source>
        <dbReference type="PROSITE" id="PS50983"/>
    </source>
</evidence>